<dbReference type="SUPFAM" id="SSF52833">
    <property type="entry name" value="Thioredoxin-like"/>
    <property type="match status" value="1"/>
</dbReference>
<evidence type="ECO:0000313" key="11">
    <source>
        <dbReference type="EMBL" id="PAP75104.1"/>
    </source>
</evidence>
<feature type="chain" id="PRO_5012537971" description="Thioredoxin domain-containing protein" evidence="8">
    <location>
        <begin position="22"/>
        <end position="677"/>
    </location>
</feature>
<feature type="domain" description="Cytochrome C biogenesis protein transmembrane" evidence="9">
    <location>
        <begin position="241"/>
        <end position="454"/>
    </location>
</feature>
<evidence type="ECO:0000256" key="8">
    <source>
        <dbReference type="SAM" id="SignalP"/>
    </source>
</evidence>
<evidence type="ECO:0000256" key="4">
    <source>
        <dbReference type="ARBA" id="ARBA00022989"/>
    </source>
</evidence>
<dbReference type="Pfam" id="PF11412">
    <property type="entry name" value="DsbD_N"/>
    <property type="match status" value="1"/>
</dbReference>
<evidence type="ECO:0000256" key="7">
    <source>
        <dbReference type="SAM" id="Phobius"/>
    </source>
</evidence>
<dbReference type="Gene3D" id="2.60.40.1250">
    <property type="entry name" value="Thiol:disulfide interchange protein DsbD, N-terminal domain"/>
    <property type="match status" value="1"/>
</dbReference>
<dbReference type="Gene3D" id="3.40.30.10">
    <property type="entry name" value="Glutaredoxin"/>
    <property type="match status" value="1"/>
</dbReference>
<comment type="caution">
    <text evidence="11">The sequence shown here is derived from an EMBL/GenBank/DDBJ whole genome shotgun (WGS) entry which is preliminary data.</text>
</comment>
<dbReference type="InterPro" id="IPR036249">
    <property type="entry name" value="Thioredoxin-like_sf"/>
</dbReference>
<dbReference type="InterPro" id="IPR036929">
    <property type="entry name" value="DsbDN_sf"/>
</dbReference>
<dbReference type="GO" id="GO:0016020">
    <property type="term" value="C:membrane"/>
    <property type="evidence" value="ECO:0007669"/>
    <property type="project" value="UniProtKB-SubCell"/>
</dbReference>
<evidence type="ECO:0000259" key="10">
    <source>
        <dbReference type="Pfam" id="PF11412"/>
    </source>
</evidence>
<feature type="transmembrane region" description="Helical" evidence="7">
    <location>
        <begin position="507"/>
        <end position="532"/>
    </location>
</feature>
<evidence type="ECO:0000256" key="2">
    <source>
        <dbReference type="ARBA" id="ARBA00022692"/>
    </source>
</evidence>
<dbReference type="RefSeq" id="WP_095508734.1">
    <property type="nucleotide sequence ID" value="NZ_MQWD01000001.1"/>
</dbReference>
<protein>
    <recommendedName>
        <fullName evidence="13">Thioredoxin domain-containing protein</fullName>
    </recommendedName>
</protein>
<name>A0A271IWB4_9BACT</name>
<proteinExistence type="predicted"/>
<dbReference type="OrthoDB" id="9811036at2"/>
<feature type="signal peptide" evidence="8">
    <location>
        <begin position="1"/>
        <end position="21"/>
    </location>
</feature>
<comment type="subcellular location">
    <subcellularLocation>
        <location evidence="1">Membrane</location>
        <topology evidence="1">Multi-pass membrane protein</topology>
    </subcellularLocation>
</comment>
<dbReference type="InterPro" id="IPR003834">
    <property type="entry name" value="Cyt_c_assmbl_TM_dom"/>
</dbReference>
<reference evidence="11 12" key="1">
    <citation type="submission" date="2016-11" db="EMBL/GenBank/DDBJ databases">
        <title>Study of marine rhodopsin-containing bacteria.</title>
        <authorList>
            <person name="Yoshizawa S."/>
            <person name="Kumagai Y."/>
            <person name="Kogure K."/>
        </authorList>
    </citation>
    <scope>NUCLEOTIDE SEQUENCE [LARGE SCALE GENOMIC DNA]</scope>
    <source>
        <strain evidence="11 12">SAORIC-28</strain>
    </source>
</reference>
<gene>
    <name evidence="11" type="ORF">BSZ37_00895</name>
</gene>
<feature type="compositionally biased region" description="Low complexity" evidence="6">
    <location>
        <begin position="186"/>
        <end position="196"/>
    </location>
</feature>
<dbReference type="GO" id="GO:0045454">
    <property type="term" value="P:cell redox homeostasis"/>
    <property type="evidence" value="ECO:0007669"/>
    <property type="project" value="TreeGrafter"/>
</dbReference>
<evidence type="ECO:0000256" key="1">
    <source>
        <dbReference type="ARBA" id="ARBA00004141"/>
    </source>
</evidence>
<feature type="transmembrane region" description="Helical" evidence="7">
    <location>
        <begin position="236"/>
        <end position="260"/>
    </location>
</feature>
<feature type="domain" description="Thiol:disulfide interchange protein DsbD N-terminal" evidence="10">
    <location>
        <begin position="49"/>
        <end position="161"/>
    </location>
</feature>
<dbReference type="Pfam" id="PF13899">
    <property type="entry name" value="Thioredoxin_7"/>
    <property type="match status" value="1"/>
</dbReference>
<keyword evidence="2 7" id="KW-0812">Transmembrane</keyword>
<keyword evidence="12" id="KW-1185">Reference proteome</keyword>
<dbReference type="InterPro" id="IPR028250">
    <property type="entry name" value="DsbDN"/>
</dbReference>
<dbReference type="AlphaFoldDB" id="A0A271IWB4"/>
<evidence type="ECO:0000256" key="5">
    <source>
        <dbReference type="ARBA" id="ARBA00023136"/>
    </source>
</evidence>
<feature type="transmembrane region" description="Helical" evidence="7">
    <location>
        <begin position="315"/>
        <end position="335"/>
    </location>
</feature>
<dbReference type="EMBL" id="MQWD01000001">
    <property type="protein sequence ID" value="PAP75104.1"/>
    <property type="molecule type" value="Genomic_DNA"/>
</dbReference>
<dbReference type="GO" id="GO:0017004">
    <property type="term" value="P:cytochrome complex assembly"/>
    <property type="evidence" value="ECO:0007669"/>
    <property type="project" value="UniProtKB-KW"/>
</dbReference>
<organism evidence="11 12">
    <name type="scientific">Rubrivirga marina</name>
    <dbReference type="NCBI Taxonomy" id="1196024"/>
    <lineage>
        <taxon>Bacteria</taxon>
        <taxon>Pseudomonadati</taxon>
        <taxon>Rhodothermota</taxon>
        <taxon>Rhodothermia</taxon>
        <taxon>Rhodothermales</taxon>
        <taxon>Rubricoccaceae</taxon>
        <taxon>Rubrivirga</taxon>
    </lineage>
</organism>
<dbReference type="PANTHER" id="PTHR32234">
    <property type="entry name" value="THIOL:DISULFIDE INTERCHANGE PROTEIN DSBD"/>
    <property type="match status" value="1"/>
</dbReference>
<evidence type="ECO:0000313" key="12">
    <source>
        <dbReference type="Proteomes" id="UP000216339"/>
    </source>
</evidence>
<feature type="transmembrane region" description="Helical" evidence="7">
    <location>
        <begin position="400"/>
        <end position="423"/>
    </location>
</feature>
<sequence>MRPLLLLSALAALATAPSAQPAFMGGAPPPDPDDLVVWTGPSDPVRLARGGTATATLTLSVAEGWHVYALDSPLGIPLRVEATVLPRGVRAVGLRQSPPVDAVDPSLGEPVRWFDGPATVGVDLAVTADAPLGAHTASVEVRYGVCDDQICLPPQTRTVEVSLVVAGGASAVASGPSAPAPPPGDAPSGPDPAEAGLETGPVEKAPVEMEPVDPATAGVPEASAAAPARGGGGEGLAGFFLLAVGAGLAALLTPCVFPLVPLTVGAFSHDTSRGRALGRALGFGVAVVAVFTALGAAASAVLGAAGAQRVAADPVVNLVLGVAFVVFALSLLGLVELRLPASWANRVEGASRRRGGVLGTLLAAVALAVVSFSCTAPFVGGLLATAAADGGGAAAWARPLLGMAAFSAAFAAPFVVLAAAPGLLSRLPRSGSWMATLKGTLGFVELAAALKFLSNADLVWGVGVLTRPVVVALTMAVAALAALFLLGRLRLGEPAGEPAPRVGAGRLLGAVAALGAVLVLAPGLGGGAVPLADALLPPLVPPASGAEAEGRLAWHTDDLDAARAEAAAVGAPLFVDFTGYTCTNCRAMEARVFPAPEVAPLLGGDVVRAKLFTDGRPHGPVFQEVQRRLTGTVAMPTYAVLSPTGEVVGVWSGMASPDEFASFLRTAFDAAVGPADA</sequence>
<feature type="region of interest" description="Disordered" evidence="6">
    <location>
        <begin position="172"/>
        <end position="198"/>
    </location>
</feature>
<keyword evidence="4 7" id="KW-1133">Transmembrane helix</keyword>
<dbReference type="PANTHER" id="PTHR32234:SF0">
    <property type="entry name" value="THIOL:DISULFIDE INTERCHANGE PROTEIN DSBD"/>
    <property type="match status" value="1"/>
</dbReference>
<keyword evidence="5 7" id="KW-0472">Membrane</keyword>
<dbReference type="GO" id="GO:0015035">
    <property type="term" value="F:protein-disulfide reductase activity"/>
    <property type="evidence" value="ECO:0007669"/>
    <property type="project" value="TreeGrafter"/>
</dbReference>
<feature type="transmembrane region" description="Helical" evidence="7">
    <location>
        <begin position="435"/>
        <end position="453"/>
    </location>
</feature>
<feature type="transmembrane region" description="Helical" evidence="7">
    <location>
        <begin position="465"/>
        <end position="486"/>
    </location>
</feature>
<dbReference type="Proteomes" id="UP000216339">
    <property type="component" value="Unassembled WGS sequence"/>
</dbReference>
<evidence type="ECO:0000256" key="3">
    <source>
        <dbReference type="ARBA" id="ARBA00022748"/>
    </source>
</evidence>
<keyword evidence="3" id="KW-0201">Cytochrome c-type biogenesis</keyword>
<accession>A0A271IWB4</accession>
<evidence type="ECO:0000256" key="6">
    <source>
        <dbReference type="SAM" id="MobiDB-lite"/>
    </source>
</evidence>
<evidence type="ECO:0000259" key="9">
    <source>
        <dbReference type="Pfam" id="PF02683"/>
    </source>
</evidence>
<dbReference type="Pfam" id="PF02683">
    <property type="entry name" value="DsbD_TM"/>
    <property type="match status" value="1"/>
</dbReference>
<feature type="transmembrane region" description="Helical" evidence="7">
    <location>
        <begin position="281"/>
        <end position="303"/>
    </location>
</feature>
<evidence type="ECO:0008006" key="13">
    <source>
        <dbReference type="Google" id="ProtNLM"/>
    </source>
</evidence>
<keyword evidence="8" id="KW-0732">Signal</keyword>
<feature type="transmembrane region" description="Helical" evidence="7">
    <location>
        <begin position="356"/>
        <end position="380"/>
    </location>
</feature>